<evidence type="ECO:0000256" key="5">
    <source>
        <dbReference type="SAM" id="MobiDB-lite"/>
    </source>
</evidence>
<evidence type="ECO:0000256" key="4">
    <source>
        <dbReference type="ARBA" id="ARBA00035682"/>
    </source>
</evidence>
<evidence type="ECO:0000259" key="6">
    <source>
        <dbReference type="SMART" id="SM01155"/>
    </source>
</evidence>
<evidence type="ECO:0000313" key="7">
    <source>
        <dbReference type="EMBL" id="WEW56804.1"/>
    </source>
</evidence>
<dbReference type="InterPro" id="IPR013177">
    <property type="entry name" value="Ribosomal_mS38_C"/>
</dbReference>
<evidence type="ECO:0000256" key="1">
    <source>
        <dbReference type="ARBA" id="ARBA00004173"/>
    </source>
</evidence>
<dbReference type="Proteomes" id="UP001219355">
    <property type="component" value="Chromosome 1"/>
</dbReference>
<dbReference type="PANTHER" id="PTHR32035">
    <property type="entry name" value="AURORA KINASE A-INTERACTING PROTEIN"/>
    <property type="match status" value="1"/>
</dbReference>
<feature type="compositionally biased region" description="Polar residues" evidence="5">
    <location>
        <begin position="89"/>
        <end position="103"/>
    </location>
</feature>
<dbReference type="PANTHER" id="PTHR32035:SF3">
    <property type="entry name" value="SMALL RIBOSOMAL SUBUNIT PROTEIN MS38"/>
    <property type="match status" value="1"/>
</dbReference>
<comment type="similarity">
    <text evidence="3">Belongs to the mitochondrion-specific ribosomal protein mS38 family.</text>
</comment>
<gene>
    <name evidence="7" type="ORF">PRK78_002259</name>
</gene>
<dbReference type="SMART" id="SM01155">
    <property type="entry name" value="DUF1713"/>
    <property type="match status" value="1"/>
</dbReference>
<reference evidence="7" key="1">
    <citation type="submission" date="2023-03" db="EMBL/GenBank/DDBJ databases">
        <title>Emydomyces testavorans Genome Sequence.</title>
        <authorList>
            <person name="Hoyer L."/>
        </authorList>
    </citation>
    <scope>NUCLEOTIDE SEQUENCE</scope>
    <source>
        <strain evidence="7">16-2883</strain>
    </source>
</reference>
<keyword evidence="2" id="KW-0496">Mitochondrion</keyword>
<dbReference type="AlphaFoldDB" id="A0AAF0IJH1"/>
<feature type="region of interest" description="Disordered" evidence="5">
    <location>
        <begin position="28"/>
        <end position="105"/>
    </location>
</feature>
<proteinExistence type="inferred from homology"/>
<evidence type="ECO:0000313" key="8">
    <source>
        <dbReference type="Proteomes" id="UP001219355"/>
    </source>
</evidence>
<sequence length="401" mass="44672">MARTPAVSLPAVTPRPSTIVFASCASNLTAPRGHQRRYSSSKPPVPPSDGSRGIDAPSQAPAKSVSPSKKDEAEKRPKRRTKESKSKPETSLNLPSVPSTQHLHPQGSCHLVLHSHELDYSSTLSPGGQQYVFIANTSQIFSDIHVASFFSIHRPMSVTTSVPPASTSEAFSTIFSSKRQAKAQQNDVIYTIASAVNVIESALPRNQRAAEDNDLRAAVTQASTSNAEPEMTHLDGVPMQDLRVSVQEFAKRLRPFNPPPPPVPIDETKQANSLEVDAEAVQAEQSYSTVLTIRESSHADGSKSYEAYTTPFVRVEEVEAPAGVETNAIEEQKTPETARLPSRFLDRMRIRQLRWEAYMERRNRSMHAISVKRQRKLKMKKHKHKKLMRKTRNLRRKLEKT</sequence>
<dbReference type="EMBL" id="CP120627">
    <property type="protein sequence ID" value="WEW56804.1"/>
    <property type="molecule type" value="Genomic_DNA"/>
</dbReference>
<dbReference type="GO" id="GO:0005739">
    <property type="term" value="C:mitochondrion"/>
    <property type="evidence" value="ECO:0007669"/>
    <property type="project" value="UniProtKB-SubCell"/>
</dbReference>
<protein>
    <recommendedName>
        <fullName evidence="4">Small ribosomal subunit protein mS38</fullName>
    </recommendedName>
</protein>
<evidence type="ECO:0000256" key="3">
    <source>
        <dbReference type="ARBA" id="ARBA00035647"/>
    </source>
</evidence>
<evidence type="ECO:0000256" key="2">
    <source>
        <dbReference type="ARBA" id="ARBA00023128"/>
    </source>
</evidence>
<name>A0AAF0IJH1_9EURO</name>
<feature type="domain" description="Ribosomal protein mS38 C-terminal" evidence="6">
    <location>
        <begin position="367"/>
        <end position="400"/>
    </location>
</feature>
<accession>A0AAF0IJH1</accession>
<comment type="subcellular location">
    <subcellularLocation>
        <location evidence="1">Mitochondrion</location>
    </subcellularLocation>
</comment>
<organism evidence="7 8">
    <name type="scientific">Emydomyces testavorans</name>
    <dbReference type="NCBI Taxonomy" id="2070801"/>
    <lineage>
        <taxon>Eukaryota</taxon>
        <taxon>Fungi</taxon>
        <taxon>Dikarya</taxon>
        <taxon>Ascomycota</taxon>
        <taxon>Pezizomycotina</taxon>
        <taxon>Eurotiomycetes</taxon>
        <taxon>Eurotiomycetidae</taxon>
        <taxon>Onygenales</taxon>
        <taxon>Nannizziopsiaceae</taxon>
        <taxon>Emydomyces</taxon>
    </lineage>
</organism>
<keyword evidence="8" id="KW-1185">Reference proteome</keyword>
<dbReference type="Pfam" id="PF08213">
    <property type="entry name" value="COX24_C"/>
    <property type="match status" value="1"/>
</dbReference>